<keyword evidence="1" id="KW-0812">Transmembrane</keyword>
<sequence length="159" mass="17277">MPLPWTYPAAAVHAVFSLASKPVFPAWLAVAFAPQSRKTRYLVLGTVLLNAIGYVWIAPAVALAPPAGVTFADLGNLNGIIRFFHLGETHHIAAAWMHYLAFDLVLGWFTARDAQRVGISRAVVAPCLFLTLMLGPTGTLSYFLIKAGMGRFNHPNSLF</sequence>
<feature type="transmembrane region" description="Helical" evidence="1">
    <location>
        <begin position="41"/>
        <end position="64"/>
    </location>
</feature>
<evidence type="ECO:0000313" key="2">
    <source>
        <dbReference type="EMBL" id="KNE71590.1"/>
    </source>
</evidence>
<dbReference type="EMBL" id="GG745373">
    <property type="protein sequence ID" value="KNE71590.1"/>
    <property type="molecule type" value="Genomic_DNA"/>
</dbReference>
<feature type="transmembrane region" description="Helical" evidence="1">
    <location>
        <begin position="92"/>
        <end position="111"/>
    </location>
</feature>
<dbReference type="VEuPathDB" id="FungiDB:AMAG_16152"/>
<evidence type="ECO:0000256" key="1">
    <source>
        <dbReference type="SAM" id="Phobius"/>
    </source>
</evidence>
<evidence type="ECO:0008006" key="4">
    <source>
        <dbReference type="Google" id="ProtNLM"/>
    </source>
</evidence>
<name>A0A0L0TA65_ALLM3</name>
<dbReference type="Proteomes" id="UP000054350">
    <property type="component" value="Unassembled WGS sequence"/>
</dbReference>
<feature type="transmembrane region" description="Helical" evidence="1">
    <location>
        <begin position="6"/>
        <end position="29"/>
    </location>
</feature>
<reference evidence="2 3" key="1">
    <citation type="submission" date="2009-11" db="EMBL/GenBank/DDBJ databases">
        <title>Annotation of Allomyces macrogynus ATCC 38327.</title>
        <authorList>
            <consortium name="The Broad Institute Genome Sequencing Platform"/>
            <person name="Russ C."/>
            <person name="Cuomo C."/>
            <person name="Burger G."/>
            <person name="Gray M.W."/>
            <person name="Holland P.W.H."/>
            <person name="King N."/>
            <person name="Lang F.B.F."/>
            <person name="Roger A.J."/>
            <person name="Ruiz-Trillo I."/>
            <person name="Young S.K."/>
            <person name="Zeng Q."/>
            <person name="Gargeya S."/>
            <person name="Fitzgerald M."/>
            <person name="Haas B."/>
            <person name="Abouelleil A."/>
            <person name="Alvarado L."/>
            <person name="Arachchi H.M."/>
            <person name="Berlin A."/>
            <person name="Chapman S.B."/>
            <person name="Gearin G."/>
            <person name="Goldberg J."/>
            <person name="Griggs A."/>
            <person name="Gujja S."/>
            <person name="Hansen M."/>
            <person name="Heiman D."/>
            <person name="Howarth C."/>
            <person name="Larimer J."/>
            <person name="Lui A."/>
            <person name="MacDonald P.J.P."/>
            <person name="McCowen C."/>
            <person name="Montmayeur A."/>
            <person name="Murphy C."/>
            <person name="Neiman D."/>
            <person name="Pearson M."/>
            <person name="Priest M."/>
            <person name="Roberts A."/>
            <person name="Saif S."/>
            <person name="Shea T."/>
            <person name="Sisk P."/>
            <person name="Stolte C."/>
            <person name="Sykes S."/>
            <person name="Wortman J."/>
            <person name="Nusbaum C."/>
            <person name="Birren B."/>
        </authorList>
    </citation>
    <scope>NUCLEOTIDE SEQUENCE [LARGE SCALE GENOMIC DNA]</scope>
    <source>
        <strain evidence="2 3">ATCC 38327</strain>
    </source>
</reference>
<gene>
    <name evidence="2" type="ORF">AMAG_16152</name>
</gene>
<dbReference type="AlphaFoldDB" id="A0A0L0TA65"/>
<protein>
    <recommendedName>
        <fullName evidence="4">DUF4281 domain-containing protein</fullName>
    </recommendedName>
</protein>
<organism evidence="2 3">
    <name type="scientific">Allomyces macrogynus (strain ATCC 38327)</name>
    <name type="common">Allomyces javanicus var. macrogynus</name>
    <dbReference type="NCBI Taxonomy" id="578462"/>
    <lineage>
        <taxon>Eukaryota</taxon>
        <taxon>Fungi</taxon>
        <taxon>Fungi incertae sedis</taxon>
        <taxon>Blastocladiomycota</taxon>
        <taxon>Blastocladiomycetes</taxon>
        <taxon>Blastocladiales</taxon>
        <taxon>Blastocladiaceae</taxon>
        <taxon>Allomyces</taxon>
    </lineage>
</organism>
<keyword evidence="1" id="KW-1133">Transmembrane helix</keyword>
<dbReference type="Pfam" id="PF14108">
    <property type="entry name" value="ABA4-like"/>
    <property type="match status" value="1"/>
</dbReference>
<feature type="transmembrane region" description="Helical" evidence="1">
    <location>
        <begin position="123"/>
        <end position="145"/>
    </location>
</feature>
<evidence type="ECO:0000313" key="3">
    <source>
        <dbReference type="Proteomes" id="UP000054350"/>
    </source>
</evidence>
<keyword evidence="3" id="KW-1185">Reference proteome</keyword>
<dbReference type="InterPro" id="IPR025461">
    <property type="entry name" value="ABA4-like"/>
</dbReference>
<proteinExistence type="predicted"/>
<accession>A0A0L0TA65</accession>
<keyword evidence="1" id="KW-0472">Membrane</keyword>
<dbReference type="OrthoDB" id="5523505at2759"/>
<dbReference type="eggNOG" id="ENOG502S9M4">
    <property type="taxonomic scope" value="Eukaryota"/>
</dbReference>
<reference evidence="3" key="2">
    <citation type="submission" date="2009-11" db="EMBL/GenBank/DDBJ databases">
        <title>The Genome Sequence of Allomyces macrogynus strain ATCC 38327.</title>
        <authorList>
            <consortium name="The Broad Institute Genome Sequencing Platform"/>
            <person name="Russ C."/>
            <person name="Cuomo C."/>
            <person name="Shea T."/>
            <person name="Young S.K."/>
            <person name="Zeng Q."/>
            <person name="Koehrsen M."/>
            <person name="Haas B."/>
            <person name="Borodovsky M."/>
            <person name="Guigo R."/>
            <person name="Alvarado L."/>
            <person name="Berlin A."/>
            <person name="Borenstein D."/>
            <person name="Chen Z."/>
            <person name="Engels R."/>
            <person name="Freedman E."/>
            <person name="Gellesch M."/>
            <person name="Goldberg J."/>
            <person name="Griggs A."/>
            <person name="Gujja S."/>
            <person name="Heiman D."/>
            <person name="Hepburn T."/>
            <person name="Howarth C."/>
            <person name="Jen D."/>
            <person name="Larson L."/>
            <person name="Lewis B."/>
            <person name="Mehta T."/>
            <person name="Park D."/>
            <person name="Pearson M."/>
            <person name="Roberts A."/>
            <person name="Saif S."/>
            <person name="Shenoy N."/>
            <person name="Sisk P."/>
            <person name="Stolte C."/>
            <person name="Sykes S."/>
            <person name="Walk T."/>
            <person name="White J."/>
            <person name="Yandava C."/>
            <person name="Burger G."/>
            <person name="Gray M.W."/>
            <person name="Holland P.W.H."/>
            <person name="King N."/>
            <person name="Lang F.B.F."/>
            <person name="Roger A.J."/>
            <person name="Ruiz-Trillo I."/>
            <person name="Lander E."/>
            <person name="Nusbaum C."/>
        </authorList>
    </citation>
    <scope>NUCLEOTIDE SEQUENCE [LARGE SCALE GENOMIC DNA]</scope>
    <source>
        <strain evidence="3">ATCC 38327</strain>
    </source>
</reference>